<dbReference type="Gene3D" id="3.30.565.10">
    <property type="entry name" value="Histidine kinase-like ATPase, C-terminal domain"/>
    <property type="match status" value="1"/>
</dbReference>
<keyword evidence="1" id="KW-0723">Serine/threonine-protein kinase</keyword>
<dbReference type="PANTHER" id="PTHR35526">
    <property type="entry name" value="ANTI-SIGMA-F FACTOR RSBW-RELATED"/>
    <property type="match status" value="1"/>
</dbReference>
<reference evidence="3" key="2">
    <citation type="journal article" date="2021" name="Microbiome">
        <title>Successional dynamics and alternative stable states in a saline activated sludge microbial community over 9 years.</title>
        <authorList>
            <person name="Wang Y."/>
            <person name="Ye J."/>
            <person name="Ju F."/>
            <person name="Liu L."/>
            <person name="Boyd J.A."/>
            <person name="Deng Y."/>
            <person name="Parks D.H."/>
            <person name="Jiang X."/>
            <person name="Yin X."/>
            <person name="Woodcroft B.J."/>
            <person name="Tyson G.W."/>
            <person name="Hugenholtz P."/>
            <person name="Polz M.F."/>
            <person name="Zhang T."/>
        </authorList>
    </citation>
    <scope>NUCLEOTIDE SEQUENCE</scope>
    <source>
        <strain evidence="3">HKST-UBA01</strain>
    </source>
</reference>
<dbReference type="InterPro" id="IPR003594">
    <property type="entry name" value="HATPase_dom"/>
</dbReference>
<evidence type="ECO:0000259" key="2">
    <source>
        <dbReference type="Pfam" id="PF13581"/>
    </source>
</evidence>
<dbReference type="AlphaFoldDB" id="A0A956LVS8"/>
<dbReference type="Proteomes" id="UP000697710">
    <property type="component" value="Unassembled WGS sequence"/>
</dbReference>
<keyword evidence="3" id="KW-0067">ATP-binding</keyword>
<reference evidence="3" key="1">
    <citation type="submission" date="2020-04" db="EMBL/GenBank/DDBJ databases">
        <authorList>
            <person name="Zhang T."/>
        </authorList>
    </citation>
    <scope>NUCLEOTIDE SEQUENCE</scope>
    <source>
        <strain evidence="3">HKST-UBA01</strain>
    </source>
</reference>
<dbReference type="PANTHER" id="PTHR35526:SF3">
    <property type="entry name" value="ANTI-SIGMA-F FACTOR RSBW"/>
    <property type="match status" value="1"/>
</dbReference>
<gene>
    <name evidence="3" type="ORF">KC729_01165</name>
</gene>
<dbReference type="InterPro" id="IPR050267">
    <property type="entry name" value="Anti-sigma-factor_SerPK"/>
</dbReference>
<accession>A0A956LVS8</accession>
<comment type="caution">
    <text evidence="3">The sequence shown here is derived from an EMBL/GenBank/DDBJ whole genome shotgun (WGS) entry which is preliminary data.</text>
</comment>
<protein>
    <submittedName>
        <fullName evidence="3">ATP-binding protein</fullName>
    </submittedName>
</protein>
<dbReference type="InterPro" id="IPR036890">
    <property type="entry name" value="HATPase_C_sf"/>
</dbReference>
<sequence>MAKSPPESSNGSGQNCIKLSIPSRLEYLGVLDQLVQAIAEQMDFDADARDAIANSVIEAATNAVQHGHQHQSDLPVSFWFEMKGDLLDIWVHDSGPGFDLDEVTAADPTGPEGLLRSRGRGIFIMRAMMDEVEFDIRQGEGVTVHMCKQVTPPSDPGA</sequence>
<dbReference type="GO" id="GO:0004674">
    <property type="term" value="F:protein serine/threonine kinase activity"/>
    <property type="evidence" value="ECO:0007669"/>
    <property type="project" value="UniProtKB-KW"/>
</dbReference>
<feature type="domain" description="Histidine kinase/HSP90-like ATPase" evidence="2">
    <location>
        <begin position="21"/>
        <end position="148"/>
    </location>
</feature>
<proteinExistence type="predicted"/>
<dbReference type="Pfam" id="PF13581">
    <property type="entry name" value="HATPase_c_2"/>
    <property type="match status" value="1"/>
</dbReference>
<dbReference type="EMBL" id="JAGQHR010000014">
    <property type="protein sequence ID" value="MCA9726263.1"/>
    <property type="molecule type" value="Genomic_DNA"/>
</dbReference>
<dbReference type="SUPFAM" id="SSF55874">
    <property type="entry name" value="ATPase domain of HSP90 chaperone/DNA topoisomerase II/histidine kinase"/>
    <property type="match status" value="1"/>
</dbReference>
<evidence type="ECO:0000313" key="4">
    <source>
        <dbReference type="Proteomes" id="UP000697710"/>
    </source>
</evidence>
<keyword evidence="1" id="KW-0418">Kinase</keyword>
<keyword evidence="3" id="KW-0547">Nucleotide-binding</keyword>
<dbReference type="CDD" id="cd16936">
    <property type="entry name" value="HATPase_RsbW-like"/>
    <property type="match status" value="1"/>
</dbReference>
<evidence type="ECO:0000256" key="1">
    <source>
        <dbReference type="ARBA" id="ARBA00022527"/>
    </source>
</evidence>
<keyword evidence="1" id="KW-0808">Transferase</keyword>
<name>A0A956LVS8_UNCEI</name>
<dbReference type="GO" id="GO:0005524">
    <property type="term" value="F:ATP binding"/>
    <property type="evidence" value="ECO:0007669"/>
    <property type="project" value="UniProtKB-KW"/>
</dbReference>
<organism evidence="3 4">
    <name type="scientific">Eiseniibacteriota bacterium</name>
    <dbReference type="NCBI Taxonomy" id="2212470"/>
    <lineage>
        <taxon>Bacteria</taxon>
        <taxon>Candidatus Eiseniibacteriota</taxon>
    </lineage>
</organism>
<evidence type="ECO:0000313" key="3">
    <source>
        <dbReference type="EMBL" id="MCA9726263.1"/>
    </source>
</evidence>